<dbReference type="EMBL" id="VIGI01000004">
    <property type="protein sequence ID" value="KAB8301536.1"/>
    <property type="molecule type" value="Genomic_DNA"/>
</dbReference>
<evidence type="ECO:0000256" key="5">
    <source>
        <dbReference type="SAM" id="Coils"/>
    </source>
</evidence>
<keyword evidence="3 6" id="KW-1133">Transmembrane helix</keyword>
<dbReference type="GO" id="GO:0016020">
    <property type="term" value="C:membrane"/>
    <property type="evidence" value="ECO:0007669"/>
    <property type="project" value="UniProtKB-SubCell"/>
</dbReference>
<evidence type="ECO:0000256" key="2">
    <source>
        <dbReference type="ARBA" id="ARBA00022692"/>
    </source>
</evidence>
<evidence type="ECO:0000256" key="1">
    <source>
        <dbReference type="ARBA" id="ARBA00004167"/>
    </source>
</evidence>
<accession>A0A5N6KDP4</accession>
<dbReference type="OrthoDB" id="10039147at2759"/>
<dbReference type="Proteomes" id="UP000326757">
    <property type="component" value="Unassembled WGS sequence"/>
</dbReference>
<dbReference type="GO" id="GO:0005509">
    <property type="term" value="F:calcium ion binding"/>
    <property type="evidence" value="ECO:0007669"/>
    <property type="project" value="InterPro"/>
</dbReference>
<dbReference type="Pfam" id="PF07946">
    <property type="entry name" value="CCDC47"/>
    <property type="match status" value="1"/>
</dbReference>
<feature type="transmembrane region" description="Helical" evidence="6">
    <location>
        <begin position="113"/>
        <end position="132"/>
    </location>
</feature>
<feature type="coiled-coil region" evidence="5">
    <location>
        <begin position="408"/>
        <end position="479"/>
    </location>
</feature>
<dbReference type="GO" id="GO:0032469">
    <property type="term" value="P:endoplasmic reticulum calcium ion homeostasis"/>
    <property type="evidence" value="ECO:0007669"/>
    <property type="project" value="InterPro"/>
</dbReference>
<evidence type="ECO:0000313" key="8">
    <source>
        <dbReference type="Proteomes" id="UP000326757"/>
    </source>
</evidence>
<sequence length="481" mass="53869">MEIGSNLLIYPQSQASTKSSSSSSIQAQFHSKMAALLNGLFGGSEPSAAPIQAGDSDFADFAGAPDPSPAFSAIPSAADYTGPIATPTGAAVPYTKWYNIHERYSINEFKQEGIILGLLIIIVSIHLFGTGANRKKAKKWMNAHAPVLRREFALVGFGGRAPTTEEIEGEETARSMAKELELPEDMLKEKSPQDFATYATGRQNVAFLDINIKLLKRYNPFILAIEYVFSLFFDSIATPAERVEAILYPFDGRENLTVPGQAPGAHELRKDNKSTYDNFVWAIVNKETMKSLRDDRYDVSITGTKDSAKLPNWATVMSESAEVTDFLLTPELIKAVELAGDLLEHLIITDQPIDQPLKLDDTVPKKRIYLSMKLPSGDDYSKVLPIFEHFLRITDQLSSGAHFRPEVMRKVRATREETIKRLQKADEEEKAEERALEREKAKKLKRDLELKGLDAKAQKKYLEKEREKEIRKAQKKQTQRG</sequence>
<dbReference type="PANTHER" id="PTHR12883:SF0">
    <property type="entry name" value="PAT COMPLEX SUBUNIT CCDC47"/>
    <property type="match status" value="1"/>
</dbReference>
<dbReference type="AlphaFoldDB" id="A0A5N6KDP4"/>
<organism evidence="7 8">
    <name type="scientific">Monilinia laxa</name>
    <name type="common">Brown rot fungus</name>
    <name type="synonym">Sclerotinia laxa</name>
    <dbReference type="NCBI Taxonomy" id="61186"/>
    <lineage>
        <taxon>Eukaryota</taxon>
        <taxon>Fungi</taxon>
        <taxon>Dikarya</taxon>
        <taxon>Ascomycota</taxon>
        <taxon>Pezizomycotina</taxon>
        <taxon>Leotiomycetes</taxon>
        <taxon>Helotiales</taxon>
        <taxon>Sclerotiniaceae</taxon>
        <taxon>Monilinia</taxon>
    </lineage>
</organism>
<proteinExistence type="predicted"/>
<evidence type="ECO:0008006" key="9">
    <source>
        <dbReference type="Google" id="ProtNLM"/>
    </source>
</evidence>
<evidence type="ECO:0000313" key="7">
    <source>
        <dbReference type="EMBL" id="KAB8301536.1"/>
    </source>
</evidence>
<keyword evidence="8" id="KW-1185">Reference proteome</keyword>
<gene>
    <name evidence="7" type="ORF">EYC80_003383</name>
</gene>
<keyword evidence="5" id="KW-0175">Coiled coil</keyword>
<comment type="caution">
    <text evidence="7">The sequence shown here is derived from an EMBL/GenBank/DDBJ whole genome shotgun (WGS) entry which is preliminary data.</text>
</comment>
<name>A0A5N6KDP4_MONLA</name>
<dbReference type="GO" id="GO:0005783">
    <property type="term" value="C:endoplasmic reticulum"/>
    <property type="evidence" value="ECO:0007669"/>
    <property type="project" value="InterPro"/>
</dbReference>
<reference evidence="7 8" key="1">
    <citation type="submission" date="2019-06" db="EMBL/GenBank/DDBJ databases">
        <title>Genome Sequence of the Brown Rot Fungal Pathogen Monilinia laxa.</title>
        <authorList>
            <person name="De Miccolis Angelini R.M."/>
            <person name="Landi L."/>
            <person name="Abate D."/>
            <person name="Pollastro S."/>
            <person name="Romanazzi G."/>
            <person name="Faretra F."/>
        </authorList>
    </citation>
    <scope>NUCLEOTIDE SEQUENCE [LARGE SCALE GENOMIC DNA]</scope>
    <source>
        <strain evidence="7 8">Mlax316</strain>
    </source>
</reference>
<evidence type="ECO:0000256" key="4">
    <source>
        <dbReference type="ARBA" id="ARBA00023136"/>
    </source>
</evidence>
<keyword evidence="4 6" id="KW-0472">Membrane</keyword>
<evidence type="ECO:0000256" key="6">
    <source>
        <dbReference type="SAM" id="Phobius"/>
    </source>
</evidence>
<keyword evidence="2 6" id="KW-0812">Transmembrane</keyword>
<dbReference type="PANTHER" id="PTHR12883">
    <property type="entry name" value="ADIPOCYTE-SPECIFIC PROTEIN 4-RELATED"/>
    <property type="match status" value="1"/>
</dbReference>
<dbReference type="InterPro" id="IPR012879">
    <property type="entry name" value="CCDC47"/>
</dbReference>
<comment type="subcellular location">
    <subcellularLocation>
        <location evidence="1">Membrane</location>
        <topology evidence="1">Single-pass membrane protein</topology>
    </subcellularLocation>
</comment>
<evidence type="ECO:0000256" key="3">
    <source>
        <dbReference type="ARBA" id="ARBA00022989"/>
    </source>
</evidence>
<protein>
    <recommendedName>
        <fullName evidence="9">DUF1682 domain protein</fullName>
    </recommendedName>
</protein>